<dbReference type="PANTHER" id="PTHR10057:SF0">
    <property type="entry name" value="TRANSLOCATOR PROTEIN"/>
    <property type="match status" value="1"/>
</dbReference>
<evidence type="ECO:0000256" key="4">
    <source>
        <dbReference type="ARBA" id="ARBA00022989"/>
    </source>
</evidence>
<evidence type="ECO:0000313" key="7">
    <source>
        <dbReference type="EMBL" id="KIA61309.1"/>
    </source>
</evidence>
<feature type="transmembrane region" description="Helical" evidence="6">
    <location>
        <begin position="43"/>
        <end position="60"/>
    </location>
</feature>
<evidence type="ECO:0000256" key="6">
    <source>
        <dbReference type="SAM" id="Phobius"/>
    </source>
</evidence>
<evidence type="ECO:0000256" key="1">
    <source>
        <dbReference type="ARBA" id="ARBA00004141"/>
    </source>
</evidence>
<keyword evidence="4 6" id="KW-1133">Transmembrane helix</keyword>
<feature type="transmembrane region" description="Helical" evidence="6">
    <location>
        <begin position="72"/>
        <end position="90"/>
    </location>
</feature>
<dbReference type="PIRSF" id="PIRSF005859">
    <property type="entry name" value="PBR"/>
    <property type="match status" value="1"/>
</dbReference>
<keyword evidence="5 6" id="KW-0472">Membrane</keyword>
<dbReference type="Pfam" id="PF03073">
    <property type="entry name" value="TspO_MBR"/>
    <property type="match status" value="1"/>
</dbReference>
<gene>
    <name evidence="7" type="ORF">FG87_31565</name>
</gene>
<dbReference type="Proteomes" id="UP000031364">
    <property type="component" value="Unassembled WGS sequence"/>
</dbReference>
<comment type="similarity">
    <text evidence="2">Belongs to the TspO/BZRP family.</text>
</comment>
<sequence length="148" mass="15544">MLRTGAAVAATALIGSAAAGPGSAWYRRVDKPGYQPPSAVFPIAWTLLYGDIAVTSAYALDNAAEPEKRSLRAALAVNLVLNASWSWVFFRAHRLGAATAVAAALTASSADLSRRVATTHPVGRACAAYPAWCAFATVLSAGIWRRNR</sequence>
<dbReference type="EMBL" id="JNFP01000047">
    <property type="protein sequence ID" value="KIA61309.1"/>
    <property type="molecule type" value="Genomic_DNA"/>
</dbReference>
<evidence type="ECO:0000256" key="2">
    <source>
        <dbReference type="ARBA" id="ARBA00007524"/>
    </source>
</evidence>
<dbReference type="CDD" id="cd15904">
    <property type="entry name" value="TSPO_MBR"/>
    <property type="match status" value="1"/>
</dbReference>
<comment type="subcellular location">
    <subcellularLocation>
        <location evidence="1">Membrane</location>
        <topology evidence="1">Multi-pass membrane protein</topology>
    </subcellularLocation>
</comment>
<name>A0ABR4Z8D1_9NOCA</name>
<evidence type="ECO:0000256" key="5">
    <source>
        <dbReference type="ARBA" id="ARBA00023136"/>
    </source>
</evidence>
<dbReference type="Gene3D" id="1.20.1260.100">
    <property type="entry name" value="TspO/MBR protein"/>
    <property type="match status" value="1"/>
</dbReference>
<organism evidence="7 8">
    <name type="scientific">Nocardia vulneris</name>
    <dbReference type="NCBI Taxonomy" id="1141657"/>
    <lineage>
        <taxon>Bacteria</taxon>
        <taxon>Bacillati</taxon>
        <taxon>Actinomycetota</taxon>
        <taxon>Actinomycetes</taxon>
        <taxon>Mycobacteriales</taxon>
        <taxon>Nocardiaceae</taxon>
        <taxon>Nocardia</taxon>
    </lineage>
</organism>
<evidence type="ECO:0000256" key="3">
    <source>
        <dbReference type="ARBA" id="ARBA00022692"/>
    </source>
</evidence>
<dbReference type="InterPro" id="IPR004307">
    <property type="entry name" value="TspO_MBR"/>
</dbReference>
<accession>A0ABR4Z8D1</accession>
<keyword evidence="3 6" id="KW-0812">Transmembrane</keyword>
<comment type="caution">
    <text evidence="7">The sequence shown here is derived from an EMBL/GenBank/DDBJ whole genome shotgun (WGS) entry which is preliminary data.</text>
</comment>
<dbReference type="InterPro" id="IPR038330">
    <property type="entry name" value="TspO/MBR-related_sf"/>
</dbReference>
<evidence type="ECO:0000313" key="8">
    <source>
        <dbReference type="Proteomes" id="UP000031364"/>
    </source>
</evidence>
<dbReference type="PANTHER" id="PTHR10057">
    <property type="entry name" value="PERIPHERAL-TYPE BENZODIAZEPINE RECEPTOR"/>
    <property type="match status" value="1"/>
</dbReference>
<keyword evidence="8" id="KW-1185">Reference proteome</keyword>
<protein>
    <submittedName>
        <fullName evidence="7">TspO and MBR s</fullName>
    </submittedName>
</protein>
<proteinExistence type="inferred from homology"/>
<reference evidence="7 8" key="1">
    <citation type="journal article" date="2014" name="Int. J. Syst. Evol. Microbiol.">
        <title>Nocardia vulneris sp. nov., isolated from wounds of human patients in North America.</title>
        <authorList>
            <person name="Lasker B.A."/>
            <person name="Bell M."/>
            <person name="Klenk H.P."/>
            <person name="Sproer C."/>
            <person name="Schumann C."/>
            <person name="Schumann P."/>
            <person name="Brown J.M."/>
        </authorList>
    </citation>
    <scope>NUCLEOTIDE SEQUENCE [LARGE SCALE GENOMIC DNA]</scope>
    <source>
        <strain evidence="7 8">W9851</strain>
    </source>
</reference>